<dbReference type="GO" id="GO:0042910">
    <property type="term" value="F:xenobiotic transmembrane transporter activity"/>
    <property type="evidence" value="ECO:0007669"/>
    <property type="project" value="InterPro"/>
</dbReference>
<evidence type="ECO:0000313" key="13">
    <source>
        <dbReference type="Proteomes" id="UP000070529"/>
    </source>
</evidence>
<dbReference type="GO" id="GO:0046677">
    <property type="term" value="P:response to antibiotic"/>
    <property type="evidence" value="ECO:0007669"/>
    <property type="project" value="UniProtKB-KW"/>
</dbReference>
<dbReference type="PANTHER" id="PTHR43823:SF3">
    <property type="entry name" value="MULTIDRUG EXPORT PROTEIN MEPA"/>
    <property type="match status" value="1"/>
</dbReference>
<evidence type="ECO:0000256" key="1">
    <source>
        <dbReference type="ARBA" id="ARBA00004429"/>
    </source>
</evidence>
<evidence type="ECO:0000256" key="3">
    <source>
        <dbReference type="ARBA" id="ARBA00013489"/>
    </source>
</evidence>
<organism evidence="12 13">
    <name type="scientific">Enterovibrio coralii</name>
    <dbReference type="NCBI Taxonomy" id="294935"/>
    <lineage>
        <taxon>Bacteria</taxon>
        <taxon>Pseudomonadati</taxon>
        <taxon>Pseudomonadota</taxon>
        <taxon>Gammaproteobacteria</taxon>
        <taxon>Vibrionales</taxon>
        <taxon>Vibrionaceae</taxon>
        <taxon>Enterovibrio</taxon>
    </lineage>
</organism>
<gene>
    <name evidence="12" type="primary">vmrA</name>
    <name evidence="12" type="ORF">ATN88_20345</name>
</gene>
<keyword evidence="5" id="KW-0813">Transport</keyword>
<accession>A0A135I8R7</accession>
<keyword evidence="6" id="KW-1003">Cell membrane</keyword>
<dbReference type="InterPro" id="IPR051327">
    <property type="entry name" value="MATE_MepA_subfamily"/>
</dbReference>
<evidence type="ECO:0000256" key="11">
    <source>
        <dbReference type="ARBA" id="ARBA00030855"/>
    </source>
</evidence>
<dbReference type="NCBIfam" id="NF007130">
    <property type="entry name" value="PRK09575.1"/>
    <property type="match status" value="1"/>
</dbReference>
<evidence type="ECO:0000256" key="5">
    <source>
        <dbReference type="ARBA" id="ARBA00022448"/>
    </source>
</evidence>
<dbReference type="GO" id="GO:0015297">
    <property type="term" value="F:antiporter activity"/>
    <property type="evidence" value="ECO:0007669"/>
    <property type="project" value="InterPro"/>
</dbReference>
<dbReference type="InterPro" id="IPR045070">
    <property type="entry name" value="MATE_MepA-like"/>
</dbReference>
<evidence type="ECO:0000256" key="10">
    <source>
        <dbReference type="ARBA" id="ARBA00023251"/>
    </source>
</evidence>
<evidence type="ECO:0000256" key="7">
    <source>
        <dbReference type="ARBA" id="ARBA00022692"/>
    </source>
</evidence>
<dbReference type="GO" id="GO:0005886">
    <property type="term" value="C:plasma membrane"/>
    <property type="evidence" value="ECO:0007669"/>
    <property type="project" value="UniProtKB-SubCell"/>
</dbReference>
<keyword evidence="9" id="KW-0472">Membrane</keyword>
<evidence type="ECO:0000313" key="12">
    <source>
        <dbReference type="EMBL" id="KXF81849.1"/>
    </source>
</evidence>
<dbReference type="PIRSF" id="PIRSF006603">
    <property type="entry name" value="DinF"/>
    <property type="match status" value="1"/>
</dbReference>
<dbReference type="InterPro" id="IPR048279">
    <property type="entry name" value="MdtK-like"/>
</dbReference>
<evidence type="ECO:0000256" key="6">
    <source>
        <dbReference type="ARBA" id="ARBA00022475"/>
    </source>
</evidence>
<dbReference type="NCBIfam" id="TIGR00797">
    <property type="entry name" value="matE"/>
    <property type="match status" value="1"/>
</dbReference>
<evidence type="ECO:0000256" key="9">
    <source>
        <dbReference type="ARBA" id="ARBA00023136"/>
    </source>
</evidence>
<dbReference type="CDD" id="cd13143">
    <property type="entry name" value="MATE_MepA_like"/>
    <property type="match status" value="1"/>
</dbReference>
<keyword evidence="7" id="KW-0812">Transmembrane</keyword>
<dbReference type="PANTHER" id="PTHR43823">
    <property type="entry name" value="SPORULATION PROTEIN YKVU"/>
    <property type="match status" value="1"/>
</dbReference>
<dbReference type="Proteomes" id="UP000070529">
    <property type="component" value="Unassembled WGS sequence"/>
</dbReference>
<dbReference type="AlphaFoldDB" id="A0A135I8R7"/>
<keyword evidence="10" id="KW-0046">Antibiotic resistance</keyword>
<name>A0A135I8R7_9GAMM</name>
<evidence type="ECO:0000256" key="2">
    <source>
        <dbReference type="ARBA" id="ARBA00008417"/>
    </source>
</evidence>
<dbReference type="Pfam" id="PF01554">
    <property type="entry name" value="MatE"/>
    <property type="match status" value="2"/>
</dbReference>
<dbReference type="OrthoDB" id="9811110at2"/>
<keyword evidence="13" id="KW-1185">Reference proteome</keyword>
<dbReference type="EMBL" id="LNTY01000033">
    <property type="protein sequence ID" value="KXF81849.1"/>
    <property type="molecule type" value="Genomic_DNA"/>
</dbReference>
<reference evidence="12 13" key="1">
    <citation type="submission" date="2015-11" db="EMBL/GenBank/DDBJ databases">
        <title>Genomic Taxonomy of the Vibrionaceae.</title>
        <authorList>
            <person name="Gomez-Gil B."/>
            <person name="Enciso-Ibarra J."/>
        </authorList>
    </citation>
    <scope>NUCLEOTIDE SEQUENCE [LARGE SCALE GENOMIC DNA]</scope>
    <source>
        <strain evidence="12 13">CAIM 912</strain>
    </source>
</reference>
<proteinExistence type="inferred from homology"/>
<comment type="similarity">
    <text evidence="2">Belongs to the multi antimicrobial extrusion (MATE) (TC 2.A.66.1) family. MepA subfamily.</text>
</comment>
<comment type="caution">
    <text evidence="12">The sequence shown here is derived from an EMBL/GenBank/DDBJ whole genome shotgun (WGS) entry which is preliminary data.</text>
</comment>
<dbReference type="RefSeq" id="WP_067415397.1">
    <property type="nucleotide sequence ID" value="NZ_LNTY01000033.1"/>
</dbReference>
<evidence type="ECO:0000256" key="4">
    <source>
        <dbReference type="ARBA" id="ARBA00022106"/>
    </source>
</evidence>
<evidence type="ECO:0000256" key="8">
    <source>
        <dbReference type="ARBA" id="ARBA00022989"/>
    </source>
</evidence>
<protein>
    <recommendedName>
        <fullName evidence="4">Multidrug export protein MepA</fullName>
    </recommendedName>
    <alternativeName>
        <fullName evidence="3">Multidrug resistance protein NorM</fullName>
    </alternativeName>
    <alternativeName>
        <fullName evidence="11">Na(+)/drug antiporter</fullName>
    </alternativeName>
</protein>
<keyword evidence="8" id="KW-1133">Transmembrane helix</keyword>
<sequence>MSVTTTLSPKNESVARTFWRYAVPSVAAMIVSGLYQVIDGFFVGHYVGVDGLAGINMAWPVLGVIMGFGILVGMGAGSVISIYRGEQNQQGVGLTLSTSLWLMLGFGILSSVFLYFGTDTVMAIQNASGMPLLHAKDYLNVFVFGSALTVGAGALPLLVRNDNSPNWATALTVLGAVANIVLDYLLIGVLGLGLEGAAVATVISQALVVVGALCYFLSRQAECRIRHMQFSLVNAKHTIELGSSTLFMFLYFSFVLAVHNFLLMSYGSAVYVGAYAILGYVGTMYYLFAEGLANGMQPPVSYYYGARRFKAIKSTVKIALGSIIGIGVAAVVLLNIAPEQIIALFGKGNSELIEVASHGARLHLFAMFLDGLFFAASVFFISIDKGGKALFVSVGNMLVQLPFLYLLPKIWGVDGVWLAMPISNLVLALVVVPMLLSELNKLGRREDNSPNAALAAKAN</sequence>
<dbReference type="InterPro" id="IPR002528">
    <property type="entry name" value="MATE_fam"/>
</dbReference>
<comment type="subcellular location">
    <subcellularLocation>
        <location evidence="1">Cell inner membrane</location>
        <topology evidence="1">Multi-pass membrane protein</topology>
    </subcellularLocation>
</comment>
<dbReference type="STRING" id="294935.ATN88_20345"/>